<dbReference type="AlphaFoldDB" id="A0A8D0XGX3"/>
<evidence type="ECO:0000256" key="6">
    <source>
        <dbReference type="ARBA" id="ARBA00039262"/>
    </source>
</evidence>
<dbReference type="GO" id="GO:0016020">
    <property type="term" value="C:membrane"/>
    <property type="evidence" value="ECO:0007669"/>
    <property type="project" value="UniProtKB-SubCell"/>
</dbReference>
<accession>A0A8D0XGX3</accession>
<proteinExistence type="inferred from homology"/>
<dbReference type="Proteomes" id="UP000694570">
    <property type="component" value="Unplaced"/>
</dbReference>
<dbReference type="Pfam" id="PF04184">
    <property type="entry name" value="ST7"/>
    <property type="match status" value="1"/>
</dbReference>
<feature type="region of interest" description="Disordered" evidence="7">
    <location>
        <begin position="190"/>
        <end position="210"/>
    </location>
</feature>
<evidence type="ECO:0000256" key="7">
    <source>
        <dbReference type="SAM" id="MobiDB-lite"/>
    </source>
</evidence>
<name>A0A8D0XGX3_PIG</name>
<comment type="similarity">
    <text evidence="2">Belongs to the ST7 family.</text>
</comment>
<comment type="subcellular location">
    <subcellularLocation>
        <location evidence="1">Membrane</location>
        <topology evidence="1">Multi-pass membrane protein</topology>
    </subcellularLocation>
</comment>
<feature type="compositionally biased region" description="Low complexity" evidence="7">
    <location>
        <begin position="191"/>
        <end position="202"/>
    </location>
</feature>
<evidence type="ECO:0000256" key="1">
    <source>
        <dbReference type="ARBA" id="ARBA00004141"/>
    </source>
</evidence>
<dbReference type="Proteomes" id="UP000694571">
    <property type="component" value="Unplaced"/>
</dbReference>
<feature type="compositionally biased region" description="Basic and acidic residues" evidence="7">
    <location>
        <begin position="1"/>
        <end position="23"/>
    </location>
</feature>
<evidence type="ECO:0000256" key="4">
    <source>
        <dbReference type="ARBA" id="ARBA00022989"/>
    </source>
</evidence>
<feature type="transmembrane region" description="Helical" evidence="8">
    <location>
        <begin position="144"/>
        <end position="167"/>
    </location>
</feature>
<dbReference type="Proteomes" id="UP000694723">
    <property type="component" value="Unplaced"/>
</dbReference>
<evidence type="ECO:0000313" key="9">
    <source>
        <dbReference type="Ensembl" id="ENSSSCP00030035497.1"/>
    </source>
</evidence>
<dbReference type="Ensembl" id="ENSSSCT00060015026.1">
    <property type="protein sequence ID" value="ENSSSCP00060005868.1"/>
    <property type="gene ID" value="ENSSSCG00060011502.1"/>
</dbReference>
<organism evidence="9 10">
    <name type="scientific">Sus scrofa</name>
    <name type="common">Pig</name>
    <dbReference type="NCBI Taxonomy" id="9823"/>
    <lineage>
        <taxon>Eukaryota</taxon>
        <taxon>Metazoa</taxon>
        <taxon>Chordata</taxon>
        <taxon>Craniata</taxon>
        <taxon>Vertebrata</taxon>
        <taxon>Euteleostomi</taxon>
        <taxon>Mammalia</taxon>
        <taxon>Eutheria</taxon>
        <taxon>Laurasiatheria</taxon>
        <taxon>Artiodactyla</taxon>
        <taxon>Suina</taxon>
        <taxon>Suidae</taxon>
        <taxon>Sus</taxon>
    </lineage>
</organism>
<keyword evidence="4 8" id="KW-1133">Transmembrane helix</keyword>
<feature type="region of interest" description="Disordered" evidence="7">
    <location>
        <begin position="1"/>
        <end position="56"/>
    </location>
</feature>
<dbReference type="CDD" id="cd11557">
    <property type="entry name" value="ST7"/>
    <property type="match status" value="1"/>
</dbReference>
<dbReference type="PANTHER" id="PTHR12745:SF4">
    <property type="entry name" value="SUPPRESSOR OF TUMORIGENICITY 7 PROTEIN-LIKE"/>
    <property type="match status" value="1"/>
</dbReference>
<evidence type="ECO:0000256" key="5">
    <source>
        <dbReference type="ARBA" id="ARBA00023136"/>
    </source>
</evidence>
<evidence type="ECO:0000256" key="3">
    <source>
        <dbReference type="ARBA" id="ARBA00022692"/>
    </source>
</evidence>
<evidence type="ECO:0000256" key="2">
    <source>
        <dbReference type="ARBA" id="ARBA00009751"/>
    </source>
</evidence>
<evidence type="ECO:0000313" key="10">
    <source>
        <dbReference type="Proteomes" id="UP000694570"/>
    </source>
</evidence>
<keyword evidence="3 8" id="KW-0812">Transmembrane</keyword>
<sequence length="618" mass="70326">MGNWGHREAEESPSRRKRPDCGEHMPAQAERLLSPGGTARVPTSARSGRGSLSREQVRERRTPYLLLIRHPILEVGHLGLLWLSRGLARGRPGRKPSDGITAKAVGRTRPETVTARAPCQLRAGGWLWRRDSMTVFLNSLTPKFYVALTGTSSLISGLIFIFEWWYFHKHGTSFIEQVSVSHLRPLMGGTESSISEPGSSSNRESETSRQNLSECKVWRNPLNLFRGAEYRRYTWVTGKEPLTYYDMNLSAQDHQTFFTCDTDFLRPSDTVMQKAWRERNPPARIKAAYQALELNNDCATAYVLLAEEEATTIVDAEKLFKQALKAGETIYRQSQQCQHQSPQHEAQLRRDTNVLVYIKRRLAMCARKLGRIREAVKIMRDLMKEFPPLTMLNIHENLLESLLELQAYADVQAVLAKYDDISLPKSAAICYTAALLKTRTVSDKFSPETASRRGLSTAEINAVEAIHRAVEFNPHVPKYLLEMKSLILPPEHILKRGDSEAIAYAFFHLQHWKRIEGALNLLQCTWEGTFRMIPYPLEKGHLFYPYPSCTETADRELLPTFHHVSVYPKKELPFFIHFTAGLCSSTAMIALLTHQFPEIMGVFAKAVSMISRTCVEYL</sequence>
<dbReference type="Ensembl" id="ENSSSCT00050027821.1">
    <property type="protein sequence ID" value="ENSSSCP00050011497.1"/>
    <property type="gene ID" value="ENSSSCG00050020628.1"/>
</dbReference>
<dbReference type="Ensembl" id="ENSSSCT00030077708.1">
    <property type="protein sequence ID" value="ENSSSCP00030035497.1"/>
    <property type="gene ID" value="ENSSSCG00030055773.1"/>
</dbReference>
<protein>
    <recommendedName>
        <fullName evidence="6">Suppressor of tumorigenicity 7 protein-like</fullName>
    </recommendedName>
</protein>
<dbReference type="InterPro" id="IPR007311">
    <property type="entry name" value="ST7"/>
</dbReference>
<dbReference type="PANTHER" id="PTHR12745">
    <property type="entry name" value="SUPPRESSION OF TUMORIGENICITY 7"/>
    <property type="match status" value="1"/>
</dbReference>
<evidence type="ECO:0000256" key="8">
    <source>
        <dbReference type="SAM" id="Phobius"/>
    </source>
</evidence>
<reference evidence="9" key="1">
    <citation type="submission" date="2025-05" db="UniProtKB">
        <authorList>
            <consortium name="Ensembl"/>
        </authorList>
    </citation>
    <scope>IDENTIFICATION</scope>
</reference>
<keyword evidence="5 8" id="KW-0472">Membrane</keyword>